<name>A0A937F9C3_9BACT</name>
<dbReference type="EMBL" id="JAESIY010000007">
    <property type="protein sequence ID" value="MBL3657397.1"/>
    <property type="molecule type" value="Genomic_DNA"/>
</dbReference>
<dbReference type="AlphaFoldDB" id="A0A937F9C3"/>
<keyword evidence="1" id="KW-0472">Membrane</keyword>
<evidence type="ECO:0000313" key="2">
    <source>
        <dbReference type="EMBL" id="MBL3657397.1"/>
    </source>
</evidence>
<feature type="transmembrane region" description="Helical" evidence="1">
    <location>
        <begin position="122"/>
        <end position="141"/>
    </location>
</feature>
<gene>
    <name evidence="2" type="ORF">JL102_14715</name>
</gene>
<reference evidence="2" key="1">
    <citation type="submission" date="2021-01" db="EMBL/GenBank/DDBJ databases">
        <title>Fulvivirga kasyanovii gen. nov., sp nov., a novel member of the phylum Bacteroidetes isolated from seawater in a mussel farm.</title>
        <authorList>
            <person name="Zhao L.-H."/>
            <person name="Wang Z.-J."/>
        </authorList>
    </citation>
    <scope>NUCLEOTIDE SEQUENCE</scope>
    <source>
        <strain evidence="2">2943</strain>
    </source>
</reference>
<keyword evidence="1" id="KW-1133">Transmembrane helix</keyword>
<accession>A0A937F9C3</accession>
<organism evidence="2 3">
    <name type="scientific">Fulvivirga sediminis</name>
    <dbReference type="NCBI Taxonomy" id="2803949"/>
    <lineage>
        <taxon>Bacteria</taxon>
        <taxon>Pseudomonadati</taxon>
        <taxon>Bacteroidota</taxon>
        <taxon>Cytophagia</taxon>
        <taxon>Cytophagales</taxon>
        <taxon>Fulvivirgaceae</taxon>
        <taxon>Fulvivirga</taxon>
    </lineage>
</organism>
<evidence type="ECO:0000256" key="1">
    <source>
        <dbReference type="SAM" id="Phobius"/>
    </source>
</evidence>
<dbReference type="Proteomes" id="UP000659388">
    <property type="component" value="Unassembled WGS sequence"/>
</dbReference>
<sequence length="163" mass="18520">MIFLKQKTLSFEQAHYDPVAMMEVSLIRRKPFSPDLQIHDEILDSKKRWVGKVDKKRGSFSVKAITNGSWGSHASVVKVIGIVEQEGAKQITIRLVSSSMFMLSSLLVALVLYFFVAEMTNAIYGVMVVLLSVAVNGLRLYNDLKKTEQQLEMFINELEYTQQ</sequence>
<feature type="transmembrane region" description="Helical" evidence="1">
    <location>
        <begin position="95"/>
        <end position="116"/>
    </location>
</feature>
<protein>
    <submittedName>
        <fullName evidence="2">Uncharacterized protein</fullName>
    </submittedName>
</protein>
<keyword evidence="3" id="KW-1185">Reference proteome</keyword>
<proteinExistence type="predicted"/>
<dbReference type="RefSeq" id="WP_202245173.1">
    <property type="nucleotide sequence ID" value="NZ_JAESIY010000007.1"/>
</dbReference>
<comment type="caution">
    <text evidence="2">The sequence shown here is derived from an EMBL/GenBank/DDBJ whole genome shotgun (WGS) entry which is preliminary data.</text>
</comment>
<evidence type="ECO:0000313" key="3">
    <source>
        <dbReference type="Proteomes" id="UP000659388"/>
    </source>
</evidence>
<keyword evidence="1" id="KW-0812">Transmembrane</keyword>